<keyword evidence="12" id="KW-0902">Two-component regulatory system</keyword>
<dbReference type="SUPFAM" id="SSF47226">
    <property type="entry name" value="Histidine-containing phosphotransfer domain, HPT domain"/>
    <property type="match status" value="1"/>
</dbReference>
<evidence type="ECO:0000256" key="15">
    <source>
        <dbReference type="ARBA" id="ARBA00068150"/>
    </source>
</evidence>
<dbReference type="SMART" id="SM00086">
    <property type="entry name" value="PAC"/>
    <property type="match status" value="5"/>
</dbReference>
<dbReference type="OrthoDB" id="9811889at2"/>
<dbReference type="InterPro" id="IPR003594">
    <property type="entry name" value="HATPase_dom"/>
</dbReference>
<organism evidence="23 24">
    <name type="scientific">Mucilaginibacter psychrotolerans</name>
    <dbReference type="NCBI Taxonomy" id="1524096"/>
    <lineage>
        <taxon>Bacteria</taxon>
        <taxon>Pseudomonadati</taxon>
        <taxon>Bacteroidota</taxon>
        <taxon>Sphingobacteriia</taxon>
        <taxon>Sphingobacteriales</taxon>
        <taxon>Sphingobacteriaceae</taxon>
        <taxon>Mucilaginibacter</taxon>
    </lineage>
</organism>
<dbReference type="InterPro" id="IPR003661">
    <property type="entry name" value="HisK_dim/P_dom"/>
</dbReference>
<evidence type="ECO:0000256" key="11">
    <source>
        <dbReference type="ARBA" id="ARBA00022989"/>
    </source>
</evidence>
<dbReference type="InterPro" id="IPR008207">
    <property type="entry name" value="Sig_transdc_His_kin_Hpt_dom"/>
</dbReference>
<dbReference type="Pfam" id="PF13426">
    <property type="entry name" value="PAS_9"/>
    <property type="match status" value="3"/>
</dbReference>
<evidence type="ECO:0000256" key="2">
    <source>
        <dbReference type="ARBA" id="ARBA00004651"/>
    </source>
</evidence>
<evidence type="ECO:0000256" key="17">
    <source>
        <dbReference type="PROSITE-ProRule" id="PRU00169"/>
    </source>
</evidence>
<dbReference type="Gene3D" id="3.30.565.10">
    <property type="entry name" value="Histidine kinase-like ATPase, C-terminal domain"/>
    <property type="match status" value="1"/>
</dbReference>
<dbReference type="InterPro" id="IPR001610">
    <property type="entry name" value="PAC"/>
</dbReference>
<dbReference type="CDD" id="cd16922">
    <property type="entry name" value="HATPase_EvgS-ArcB-TorS-like"/>
    <property type="match status" value="1"/>
</dbReference>
<comment type="subcellular location">
    <subcellularLocation>
        <location evidence="2">Cell membrane</location>
        <topology evidence="2">Multi-pass membrane protein</topology>
    </subcellularLocation>
</comment>
<evidence type="ECO:0000256" key="9">
    <source>
        <dbReference type="ARBA" id="ARBA00022777"/>
    </source>
</evidence>
<evidence type="ECO:0000259" key="19">
    <source>
        <dbReference type="PROSITE" id="PS50110"/>
    </source>
</evidence>
<dbReference type="PROSITE" id="PS50110">
    <property type="entry name" value="RESPONSE_REGULATORY"/>
    <property type="match status" value="1"/>
</dbReference>
<keyword evidence="10" id="KW-0067">ATP-binding</keyword>
<comment type="subunit">
    <text evidence="14">At low DSF concentrations, interacts with RpfF.</text>
</comment>
<dbReference type="CDD" id="cd17546">
    <property type="entry name" value="REC_hyHK_CKI1_RcsC-like"/>
    <property type="match status" value="1"/>
</dbReference>
<feature type="domain" description="Histidine kinase" evidence="18">
    <location>
        <begin position="777"/>
        <end position="999"/>
    </location>
</feature>
<keyword evidence="13" id="KW-0472">Membrane</keyword>
<evidence type="ECO:0000256" key="3">
    <source>
        <dbReference type="ARBA" id="ARBA00012438"/>
    </source>
</evidence>
<dbReference type="Pfam" id="PF08447">
    <property type="entry name" value="PAS_3"/>
    <property type="match status" value="1"/>
</dbReference>
<feature type="domain" description="PAS" evidence="20">
    <location>
        <begin position="634"/>
        <end position="708"/>
    </location>
</feature>
<dbReference type="InterPro" id="IPR036890">
    <property type="entry name" value="HATPase_C_sf"/>
</dbReference>
<accession>A0A4Y8S731</accession>
<dbReference type="InterPro" id="IPR036097">
    <property type="entry name" value="HisK_dim/P_sf"/>
</dbReference>
<dbReference type="GO" id="GO:0005886">
    <property type="term" value="C:plasma membrane"/>
    <property type="evidence" value="ECO:0007669"/>
    <property type="project" value="UniProtKB-SubCell"/>
</dbReference>
<dbReference type="GO" id="GO:0005524">
    <property type="term" value="F:ATP binding"/>
    <property type="evidence" value="ECO:0007669"/>
    <property type="project" value="UniProtKB-KW"/>
</dbReference>
<dbReference type="Pfam" id="PF00072">
    <property type="entry name" value="Response_reg"/>
    <property type="match status" value="1"/>
</dbReference>
<feature type="domain" description="Response regulatory" evidence="19">
    <location>
        <begin position="1022"/>
        <end position="1136"/>
    </location>
</feature>
<feature type="modified residue" description="4-aspartylphosphate" evidence="17">
    <location>
        <position position="1071"/>
    </location>
</feature>
<reference evidence="23 24" key="1">
    <citation type="journal article" date="2017" name="Int. J. Syst. Evol. Microbiol.">
        <title>Mucilaginibacterpsychrotolerans sp. nov., isolated from peatlands.</title>
        <authorList>
            <person name="Deng Y."/>
            <person name="Shen L."/>
            <person name="Xu B."/>
            <person name="Liu Y."/>
            <person name="Gu Z."/>
            <person name="Liu H."/>
            <person name="Zhou Y."/>
        </authorList>
    </citation>
    <scope>NUCLEOTIDE SEQUENCE [LARGE SCALE GENOMIC DNA]</scope>
    <source>
        <strain evidence="23 24">NH7-4</strain>
    </source>
</reference>
<dbReference type="SMART" id="SM00387">
    <property type="entry name" value="HATPase_c"/>
    <property type="match status" value="1"/>
</dbReference>
<dbReference type="SMART" id="SM00091">
    <property type="entry name" value="PAS"/>
    <property type="match status" value="6"/>
</dbReference>
<evidence type="ECO:0000313" key="23">
    <source>
        <dbReference type="EMBL" id="TFF34732.1"/>
    </source>
</evidence>
<keyword evidence="5 17" id="KW-0597">Phosphoprotein</keyword>
<dbReference type="FunFam" id="1.10.287.130:FF:000002">
    <property type="entry name" value="Two-component osmosensing histidine kinase"/>
    <property type="match status" value="1"/>
</dbReference>
<dbReference type="EC" id="2.7.13.3" evidence="3"/>
<keyword evidence="24" id="KW-1185">Reference proteome</keyword>
<dbReference type="SMART" id="SM00388">
    <property type="entry name" value="HisKA"/>
    <property type="match status" value="1"/>
</dbReference>
<protein>
    <recommendedName>
        <fullName evidence="15">Sensory/regulatory protein RpfC</fullName>
        <ecNumber evidence="3">2.7.13.3</ecNumber>
    </recommendedName>
</protein>
<dbReference type="CDD" id="cd00082">
    <property type="entry name" value="HisKA"/>
    <property type="match status" value="1"/>
</dbReference>
<dbReference type="NCBIfam" id="TIGR00229">
    <property type="entry name" value="sensory_box"/>
    <property type="match status" value="4"/>
</dbReference>
<sequence length="1259" mass="142663">MLYKVIFADEPDQNIDAMENINSKLRDLALLTSQNPDPLFCISIHGYVLTCNPAAEELVCVTFESKNYSIADFWVHFAKKGDYIFDHFTFEITSGFKVYSFICRYLPEQNYFNAYGRDITQVKRNEDELVRLSLVASANENGVLFNDATGRILWANESFCKLVGYKANEVVGKNALDFCKGAISDEETLSEVKKDIGVCKSFNRELLHYRKDGSCFWARVRGQSYKTNSQEVHYFSVVEDITREKDREGQLKVLSQIAENNINAVIITDNSGSINWVNRSFTNMTGYTSAEAIGKKPGHLLQGPATDRKTIAYLKNQIQKGLPFNTEIYNYHKTGHGYWLRIQGQPITSDNGELIGFFAIEENITREKEIQTRIKESEDRFKLALEKIGDNVWEHNFDTGKTHFYKANDDLWGCDTHKPVDGMNWWASVHQDDLPRLTENYQQYQAGSIYVHNLEYRIRHADGSIKWILDKGVVLERKANGLPLKTIGTHTDITTIKQTEKELEQRMKRFKALSENIPGVIYEYEFRKDGTEGLSYISPAMERVFGIAPEHFGSYLEYIHPDDLEIIRQKNEHSRLTLAPFYIEAQLFIPGQPPRWHAVDSSFSYISQDGATVFTGFMKDITERKVIEGSLRVNEEKYRNIIANMNLGLLEVDNDGCVTYANQSFCDMSGYTVNELIGADAGKVFLTPDQYAILEEKQQRREEGISDAYELEVTNKAGEKRWWLLSGAPRYNDKRELVGSIGIHLDITNQKLQETELVAARIKAERLAKAKDAFLANMSHEIRTPMNAIMGMSNQLAKTKLEPQQHFYLNTILSASDNLLVIINDILDLSKIEAGKLTFENIGFDITRLIENVKQVITHKAEEKGLQLRTGDIDSEIGPVLIGDPYRINQVLLNLMSNAVKFTDSGSVSLSCKLLKNNADSQLIEISVMDTGVGMEESFIARLFEKFSQEYESVTRQYGGTGLGMSICKELIELMKGQINVVSKKGEGTTVSVALELIKGSVSDLPEKTVVHFAPDFLRKKKVLVTDDNDLNRLIASIILQNHGATVLTAENGMVALKIIEDEQPDIILMDVQMPILNGFETTKQLRQSNISIPVIALTAAAIKGEREKCIAAGMNDYITKPFKEEEFLKIINKWLSVSQEAETPAEPLYNLSRIKEISRGNEVFVERMVDIFCTQTPGLVADMDIAYRENDLARMASIAHQLKPSVENLEIKLLQHVIKTIEDIGKQKQDDTGLDKLLKEARELTETVVKLMKQEYPD</sequence>
<feature type="domain" description="PAS" evidence="20">
    <location>
        <begin position="250"/>
        <end position="321"/>
    </location>
</feature>
<feature type="domain" description="PAS" evidence="20">
    <location>
        <begin position="128"/>
        <end position="176"/>
    </location>
</feature>
<evidence type="ECO:0000259" key="21">
    <source>
        <dbReference type="PROSITE" id="PS50113"/>
    </source>
</evidence>
<dbReference type="GO" id="GO:0000155">
    <property type="term" value="F:phosphorelay sensor kinase activity"/>
    <property type="evidence" value="ECO:0007669"/>
    <property type="project" value="InterPro"/>
</dbReference>
<dbReference type="AlphaFoldDB" id="A0A4Y8S731"/>
<dbReference type="Pfam" id="PF02518">
    <property type="entry name" value="HATPase_c"/>
    <property type="match status" value="1"/>
</dbReference>
<keyword evidence="8" id="KW-0547">Nucleotide-binding</keyword>
<feature type="domain" description="PAC" evidence="21">
    <location>
        <begin position="324"/>
        <end position="376"/>
    </location>
</feature>
<dbReference type="InterPro" id="IPR000014">
    <property type="entry name" value="PAS"/>
</dbReference>
<keyword evidence="6" id="KW-0808">Transferase</keyword>
<dbReference type="InterPro" id="IPR005467">
    <property type="entry name" value="His_kinase_dom"/>
</dbReference>
<comment type="caution">
    <text evidence="23">The sequence shown here is derived from an EMBL/GenBank/DDBJ whole genome shotgun (WGS) entry which is preliminary data.</text>
</comment>
<evidence type="ECO:0000313" key="24">
    <source>
        <dbReference type="Proteomes" id="UP000297540"/>
    </source>
</evidence>
<keyword evidence="7" id="KW-0812">Transmembrane</keyword>
<name>A0A4Y8S731_9SPHI</name>
<dbReference type="PANTHER" id="PTHR45339">
    <property type="entry name" value="HYBRID SIGNAL TRANSDUCTION HISTIDINE KINASE J"/>
    <property type="match status" value="1"/>
</dbReference>
<dbReference type="InterPro" id="IPR013655">
    <property type="entry name" value="PAS_fold_3"/>
</dbReference>
<gene>
    <name evidence="23" type="ORF">E2R66_21020</name>
</gene>
<dbReference type="PROSITE" id="PS50894">
    <property type="entry name" value="HPT"/>
    <property type="match status" value="1"/>
</dbReference>
<dbReference type="InterPro" id="IPR000700">
    <property type="entry name" value="PAS-assoc_C"/>
</dbReference>
<evidence type="ECO:0000256" key="16">
    <source>
        <dbReference type="PROSITE-ProRule" id="PRU00110"/>
    </source>
</evidence>
<dbReference type="EMBL" id="SOZE01000027">
    <property type="protein sequence ID" value="TFF34732.1"/>
    <property type="molecule type" value="Genomic_DNA"/>
</dbReference>
<evidence type="ECO:0000259" key="22">
    <source>
        <dbReference type="PROSITE" id="PS50894"/>
    </source>
</evidence>
<dbReference type="Gene3D" id="3.40.50.2300">
    <property type="match status" value="1"/>
</dbReference>
<dbReference type="PRINTS" id="PR00344">
    <property type="entry name" value="BCTRLSENSOR"/>
</dbReference>
<dbReference type="SMART" id="SM00448">
    <property type="entry name" value="REC"/>
    <property type="match status" value="1"/>
</dbReference>
<evidence type="ECO:0000256" key="12">
    <source>
        <dbReference type="ARBA" id="ARBA00023012"/>
    </source>
</evidence>
<dbReference type="PROSITE" id="PS50112">
    <property type="entry name" value="PAS"/>
    <property type="match status" value="3"/>
</dbReference>
<dbReference type="InterPro" id="IPR004358">
    <property type="entry name" value="Sig_transdc_His_kin-like_C"/>
</dbReference>
<dbReference type="FunFam" id="3.30.565.10:FF:000010">
    <property type="entry name" value="Sensor histidine kinase RcsC"/>
    <property type="match status" value="1"/>
</dbReference>
<dbReference type="InterPro" id="IPR011006">
    <property type="entry name" value="CheY-like_superfamily"/>
</dbReference>
<dbReference type="SUPFAM" id="SSF47384">
    <property type="entry name" value="Homodimeric domain of signal transducing histidine kinase"/>
    <property type="match status" value="1"/>
</dbReference>
<comment type="catalytic activity">
    <reaction evidence="1">
        <text>ATP + protein L-histidine = ADP + protein N-phospho-L-histidine.</text>
        <dbReference type="EC" id="2.7.13.3"/>
    </reaction>
</comment>
<dbReference type="PROSITE" id="PS50113">
    <property type="entry name" value="PAC"/>
    <property type="match status" value="4"/>
</dbReference>
<feature type="domain" description="HPt" evidence="22">
    <location>
        <begin position="1162"/>
        <end position="1256"/>
    </location>
</feature>
<evidence type="ECO:0000256" key="13">
    <source>
        <dbReference type="ARBA" id="ARBA00023136"/>
    </source>
</evidence>
<dbReference type="InterPro" id="IPR001789">
    <property type="entry name" value="Sig_transdc_resp-reg_receiver"/>
</dbReference>
<evidence type="ECO:0000259" key="18">
    <source>
        <dbReference type="PROSITE" id="PS50109"/>
    </source>
</evidence>
<evidence type="ECO:0000259" key="20">
    <source>
        <dbReference type="PROSITE" id="PS50112"/>
    </source>
</evidence>
<feature type="domain" description="PAC" evidence="21">
    <location>
        <begin position="202"/>
        <end position="253"/>
    </location>
</feature>
<feature type="modified residue" description="Phosphohistidine" evidence="16">
    <location>
        <position position="1201"/>
    </location>
</feature>
<dbReference type="Gene3D" id="1.10.287.130">
    <property type="match status" value="1"/>
</dbReference>
<dbReference type="Gene3D" id="3.30.450.20">
    <property type="entry name" value="PAS domain"/>
    <property type="match status" value="5"/>
</dbReference>
<dbReference type="SUPFAM" id="SSF55785">
    <property type="entry name" value="PYP-like sensor domain (PAS domain)"/>
    <property type="match status" value="5"/>
</dbReference>
<keyword evidence="4" id="KW-1003">Cell membrane</keyword>
<keyword evidence="11" id="KW-1133">Transmembrane helix</keyword>
<dbReference type="RefSeq" id="WP_133234435.1">
    <property type="nucleotide sequence ID" value="NZ_SOZE01000027.1"/>
</dbReference>
<evidence type="ECO:0000256" key="10">
    <source>
        <dbReference type="ARBA" id="ARBA00022840"/>
    </source>
</evidence>
<evidence type="ECO:0000256" key="6">
    <source>
        <dbReference type="ARBA" id="ARBA00022679"/>
    </source>
</evidence>
<dbReference type="Pfam" id="PF00512">
    <property type="entry name" value="HisKA"/>
    <property type="match status" value="1"/>
</dbReference>
<evidence type="ECO:0000256" key="7">
    <source>
        <dbReference type="ARBA" id="ARBA00022692"/>
    </source>
</evidence>
<evidence type="ECO:0000256" key="14">
    <source>
        <dbReference type="ARBA" id="ARBA00064003"/>
    </source>
</evidence>
<dbReference type="InterPro" id="IPR036641">
    <property type="entry name" value="HPT_dom_sf"/>
</dbReference>
<dbReference type="SUPFAM" id="SSF55874">
    <property type="entry name" value="ATPase domain of HSP90 chaperone/DNA topoisomerase II/histidine kinase"/>
    <property type="match status" value="1"/>
</dbReference>
<dbReference type="PANTHER" id="PTHR45339:SF1">
    <property type="entry name" value="HYBRID SIGNAL TRANSDUCTION HISTIDINE KINASE J"/>
    <property type="match status" value="1"/>
</dbReference>
<dbReference type="InterPro" id="IPR035965">
    <property type="entry name" value="PAS-like_dom_sf"/>
</dbReference>
<dbReference type="SUPFAM" id="SSF52172">
    <property type="entry name" value="CheY-like"/>
    <property type="match status" value="1"/>
</dbReference>
<evidence type="ECO:0000256" key="5">
    <source>
        <dbReference type="ARBA" id="ARBA00022553"/>
    </source>
</evidence>
<dbReference type="CDD" id="cd00130">
    <property type="entry name" value="PAS"/>
    <property type="match status" value="5"/>
</dbReference>
<keyword evidence="9" id="KW-0418">Kinase</keyword>
<evidence type="ECO:0000256" key="8">
    <source>
        <dbReference type="ARBA" id="ARBA00022741"/>
    </source>
</evidence>
<dbReference type="Pfam" id="PF01627">
    <property type="entry name" value="Hpt"/>
    <property type="match status" value="1"/>
</dbReference>
<dbReference type="Gene3D" id="1.20.120.160">
    <property type="entry name" value="HPT domain"/>
    <property type="match status" value="1"/>
</dbReference>
<proteinExistence type="predicted"/>
<feature type="domain" description="PAC" evidence="21">
    <location>
        <begin position="452"/>
        <end position="505"/>
    </location>
</feature>
<evidence type="ECO:0000256" key="4">
    <source>
        <dbReference type="ARBA" id="ARBA00022475"/>
    </source>
</evidence>
<dbReference type="Proteomes" id="UP000297540">
    <property type="component" value="Unassembled WGS sequence"/>
</dbReference>
<feature type="domain" description="PAC" evidence="21">
    <location>
        <begin position="707"/>
        <end position="759"/>
    </location>
</feature>
<evidence type="ECO:0000256" key="1">
    <source>
        <dbReference type="ARBA" id="ARBA00000085"/>
    </source>
</evidence>
<dbReference type="PROSITE" id="PS50109">
    <property type="entry name" value="HIS_KIN"/>
    <property type="match status" value="1"/>
</dbReference>